<gene>
    <name evidence="1" type="ORF">NM948_03525</name>
</gene>
<evidence type="ECO:0000313" key="1">
    <source>
        <dbReference type="EMBL" id="MDA5622619.1"/>
    </source>
</evidence>
<sequence length="109" mass="12070">MKEIDLTFDRGDDEFIVFNAKHKCKPVDVTSASFSMRVKPYEQKGAVIELTSANGAITVKDRSHVVVKASKEITETMTAHKYAYNLRVTTADGLVKTLVGGYITMRKGV</sequence>
<evidence type="ECO:0000313" key="2">
    <source>
        <dbReference type="Proteomes" id="UP001145481"/>
    </source>
</evidence>
<dbReference type="EMBL" id="JANJHC010000005">
    <property type="protein sequence ID" value="MDA5622619.1"/>
    <property type="molecule type" value="Genomic_DNA"/>
</dbReference>
<accession>A0A9X3UPC6</accession>
<reference evidence="1" key="1">
    <citation type="submission" date="2022-07" db="EMBL/GenBank/DDBJ databases">
        <title>Genome-based characterization of novel serogroup A variants of Pasteurella multocida.</title>
        <authorList>
            <person name="Prajapati A."/>
            <person name="Yogisharadhya R."/>
            <person name="Mohanty N."/>
            <person name="Chanda M."/>
            <person name="Mendem S.K."/>
            <person name="Siddaramappa S."/>
            <person name="Shivachandra S.B."/>
        </authorList>
    </citation>
    <scope>NUCLEOTIDE SEQUENCE</scope>
    <source>
        <strain evidence="1">NIVEDIPm19</strain>
    </source>
</reference>
<comment type="caution">
    <text evidence="1">The sequence shown here is derived from an EMBL/GenBank/DDBJ whole genome shotgun (WGS) entry which is preliminary data.</text>
</comment>
<dbReference type="RefSeq" id="WP_005752618.1">
    <property type="nucleotide sequence ID" value="NZ_CP017961.1"/>
</dbReference>
<proteinExistence type="predicted"/>
<name>A0A9X3UPC6_PASMD</name>
<dbReference type="Proteomes" id="UP001145481">
    <property type="component" value="Unassembled WGS sequence"/>
</dbReference>
<organism evidence="1 2">
    <name type="scientific">Pasteurella multocida</name>
    <dbReference type="NCBI Taxonomy" id="747"/>
    <lineage>
        <taxon>Bacteria</taxon>
        <taxon>Pseudomonadati</taxon>
        <taxon>Pseudomonadota</taxon>
        <taxon>Gammaproteobacteria</taxon>
        <taxon>Pasteurellales</taxon>
        <taxon>Pasteurellaceae</taxon>
        <taxon>Pasteurella</taxon>
    </lineage>
</organism>
<protein>
    <submittedName>
        <fullName evidence="1">Uncharacterized protein</fullName>
    </submittedName>
</protein>
<dbReference type="AlphaFoldDB" id="A0A9X3UPC6"/>